<dbReference type="Gene3D" id="1.10.10.10">
    <property type="entry name" value="Winged helix-like DNA-binding domain superfamily/Winged helix DNA-binding domain"/>
    <property type="match status" value="1"/>
</dbReference>
<evidence type="ECO:0000256" key="4">
    <source>
        <dbReference type="ARBA" id="ARBA00023125"/>
    </source>
</evidence>
<evidence type="ECO:0000256" key="3">
    <source>
        <dbReference type="ARBA" id="ARBA00023082"/>
    </source>
</evidence>
<evidence type="ECO:0000259" key="7">
    <source>
        <dbReference type="Pfam" id="PF08281"/>
    </source>
</evidence>
<dbReference type="InterPro" id="IPR013249">
    <property type="entry name" value="RNA_pol_sigma70_r4_t2"/>
</dbReference>
<protein>
    <submittedName>
        <fullName evidence="8">RNA polymerase sigma factor</fullName>
    </submittedName>
</protein>
<keyword evidence="3" id="KW-0731">Sigma factor</keyword>
<dbReference type="Gene3D" id="1.10.1740.10">
    <property type="match status" value="1"/>
</dbReference>
<dbReference type="EMBL" id="BAAAPY010000019">
    <property type="protein sequence ID" value="GAA2085904.1"/>
    <property type="molecule type" value="Genomic_DNA"/>
</dbReference>
<keyword evidence="2" id="KW-0805">Transcription regulation</keyword>
<dbReference type="SUPFAM" id="SSF88659">
    <property type="entry name" value="Sigma3 and sigma4 domains of RNA polymerase sigma factors"/>
    <property type="match status" value="1"/>
</dbReference>
<dbReference type="Pfam" id="PF04542">
    <property type="entry name" value="Sigma70_r2"/>
    <property type="match status" value="1"/>
</dbReference>
<reference evidence="8 9" key="1">
    <citation type="journal article" date="2019" name="Int. J. Syst. Evol. Microbiol.">
        <title>The Global Catalogue of Microorganisms (GCM) 10K type strain sequencing project: providing services to taxonomists for standard genome sequencing and annotation.</title>
        <authorList>
            <consortium name="The Broad Institute Genomics Platform"/>
            <consortium name="The Broad Institute Genome Sequencing Center for Infectious Disease"/>
            <person name="Wu L."/>
            <person name="Ma J."/>
        </authorList>
    </citation>
    <scope>NUCLEOTIDE SEQUENCE [LARGE SCALE GENOMIC DNA]</scope>
    <source>
        <strain evidence="8 9">JCM 15749</strain>
    </source>
</reference>
<evidence type="ECO:0000256" key="5">
    <source>
        <dbReference type="ARBA" id="ARBA00023163"/>
    </source>
</evidence>
<evidence type="ECO:0000256" key="2">
    <source>
        <dbReference type="ARBA" id="ARBA00023015"/>
    </source>
</evidence>
<evidence type="ECO:0000313" key="9">
    <source>
        <dbReference type="Proteomes" id="UP001501480"/>
    </source>
</evidence>
<dbReference type="PANTHER" id="PTHR43133:SF8">
    <property type="entry name" value="RNA POLYMERASE SIGMA FACTOR HI_1459-RELATED"/>
    <property type="match status" value="1"/>
</dbReference>
<comment type="similarity">
    <text evidence="1">Belongs to the sigma-70 factor family. ECF subfamily.</text>
</comment>
<dbReference type="InterPro" id="IPR013324">
    <property type="entry name" value="RNA_pol_sigma_r3/r4-like"/>
</dbReference>
<keyword evidence="5" id="KW-0804">Transcription</keyword>
<organism evidence="8 9">
    <name type="scientific">Aeromicrobium halocynthiae</name>
    <dbReference type="NCBI Taxonomy" id="560557"/>
    <lineage>
        <taxon>Bacteria</taxon>
        <taxon>Bacillati</taxon>
        <taxon>Actinomycetota</taxon>
        <taxon>Actinomycetes</taxon>
        <taxon>Propionibacteriales</taxon>
        <taxon>Nocardioidaceae</taxon>
        <taxon>Aeromicrobium</taxon>
    </lineage>
</organism>
<dbReference type="Pfam" id="PF08281">
    <property type="entry name" value="Sigma70_r4_2"/>
    <property type="match status" value="1"/>
</dbReference>
<dbReference type="PANTHER" id="PTHR43133">
    <property type="entry name" value="RNA POLYMERASE ECF-TYPE SIGMA FACTO"/>
    <property type="match status" value="1"/>
</dbReference>
<comment type="caution">
    <text evidence="8">The sequence shown here is derived from an EMBL/GenBank/DDBJ whole genome shotgun (WGS) entry which is preliminary data.</text>
</comment>
<evidence type="ECO:0000313" key="8">
    <source>
        <dbReference type="EMBL" id="GAA2085904.1"/>
    </source>
</evidence>
<evidence type="ECO:0000256" key="1">
    <source>
        <dbReference type="ARBA" id="ARBA00010641"/>
    </source>
</evidence>
<gene>
    <name evidence="8" type="ORF">GCM10009821_29460</name>
</gene>
<proteinExistence type="inferred from homology"/>
<dbReference type="SUPFAM" id="SSF88946">
    <property type="entry name" value="Sigma2 domain of RNA polymerase sigma factors"/>
    <property type="match status" value="1"/>
</dbReference>
<feature type="domain" description="RNA polymerase sigma-70 region 2" evidence="6">
    <location>
        <begin position="9"/>
        <end position="76"/>
    </location>
</feature>
<feature type="domain" description="RNA polymerase sigma factor 70 region 4 type 2" evidence="7">
    <location>
        <begin position="111"/>
        <end position="159"/>
    </location>
</feature>
<dbReference type="Proteomes" id="UP001501480">
    <property type="component" value="Unassembled WGS sequence"/>
</dbReference>
<accession>A0ABN2W8U0</accession>
<evidence type="ECO:0000259" key="6">
    <source>
        <dbReference type="Pfam" id="PF04542"/>
    </source>
</evidence>
<dbReference type="InterPro" id="IPR039425">
    <property type="entry name" value="RNA_pol_sigma-70-like"/>
</dbReference>
<dbReference type="InterPro" id="IPR014284">
    <property type="entry name" value="RNA_pol_sigma-70_dom"/>
</dbReference>
<dbReference type="NCBIfam" id="TIGR02937">
    <property type="entry name" value="sigma70-ECF"/>
    <property type="match status" value="1"/>
</dbReference>
<dbReference type="RefSeq" id="WP_344330257.1">
    <property type="nucleotide sequence ID" value="NZ_BAAAPY010000019.1"/>
</dbReference>
<keyword evidence="4" id="KW-0238">DNA-binding</keyword>
<dbReference type="InterPro" id="IPR013325">
    <property type="entry name" value="RNA_pol_sigma_r2"/>
</dbReference>
<name>A0ABN2W8U0_9ACTN</name>
<sequence length="176" mass="20368">MTDEDFAHLYEALRNSVYTYAARRVGPEAAKDVVSDTFEVAWQKRQGFPVDRSEWTRWVVGIAKNKVLQELQRRQRKHHDNRFVIDWTDEERDRTETDIAATVVANDSARRIYEALSPAEKRLFDLAFVRDLSPDQAASILGISTTAFTTRLSRLRRKLIALEAEHQPVPARTGRR</sequence>
<dbReference type="InterPro" id="IPR036388">
    <property type="entry name" value="WH-like_DNA-bd_sf"/>
</dbReference>
<dbReference type="InterPro" id="IPR007627">
    <property type="entry name" value="RNA_pol_sigma70_r2"/>
</dbReference>
<keyword evidence="9" id="KW-1185">Reference proteome</keyword>